<name>A0A1I3E1C9_9PSED</name>
<dbReference type="InterPro" id="IPR046342">
    <property type="entry name" value="CBS_dom_sf"/>
</dbReference>
<organism evidence="4 5">
    <name type="scientific">Pseudomonas guineae</name>
    <dbReference type="NCBI Taxonomy" id="425504"/>
    <lineage>
        <taxon>Bacteria</taxon>
        <taxon>Pseudomonadati</taxon>
        <taxon>Pseudomonadota</taxon>
        <taxon>Gammaproteobacteria</taxon>
        <taxon>Pseudomonadales</taxon>
        <taxon>Pseudomonadaceae</taxon>
        <taxon>Pseudomonas</taxon>
    </lineage>
</organism>
<dbReference type="InterPro" id="IPR000644">
    <property type="entry name" value="CBS_dom"/>
</dbReference>
<dbReference type="Proteomes" id="UP000243606">
    <property type="component" value="Unassembled WGS sequence"/>
</dbReference>
<feature type="domain" description="CBS" evidence="3">
    <location>
        <begin position="303"/>
        <end position="360"/>
    </location>
</feature>
<dbReference type="CDD" id="cd04600">
    <property type="entry name" value="CBS_pair_HPP_assoc"/>
    <property type="match status" value="1"/>
</dbReference>
<accession>A0A1I3E1C9</accession>
<dbReference type="AlphaFoldDB" id="A0A1I3E1C9"/>
<keyword evidence="2" id="KW-0812">Transmembrane</keyword>
<keyword evidence="2" id="KW-0472">Membrane</keyword>
<dbReference type="PROSITE" id="PS51371">
    <property type="entry name" value="CBS"/>
    <property type="match status" value="2"/>
</dbReference>
<keyword evidence="2" id="KW-1133">Transmembrane helix</keyword>
<evidence type="ECO:0000313" key="5">
    <source>
        <dbReference type="Proteomes" id="UP000243606"/>
    </source>
</evidence>
<gene>
    <name evidence="4" type="ORF">SAMN05216206_0782</name>
</gene>
<feature type="transmembrane region" description="Helical" evidence="2">
    <location>
        <begin position="75"/>
        <end position="95"/>
    </location>
</feature>
<feature type="transmembrane region" description="Helical" evidence="2">
    <location>
        <begin position="51"/>
        <end position="69"/>
    </location>
</feature>
<dbReference type="RefSeq" id="WP_427664591.1">
    <property type="nucleotide sequence ID" value="NZ_JBNNJM010000002.1"/>
</dbReference>
<evidence type="ECO:0000256" key="2">
    <source>
        <dbReference type="SAM" id="Phobius"/>
    </source>
</evidence>
<feature type="domain" description="CBS" evidence="3">
    <location>
        <begin position="243"/>
        <end position="299"/>
    </location>
</feature>
<feature type="transmembrane region" description="Helical" evidence="2">
    <location>
        <begin position="102"/>
        <end position="120"/>
    </location>
</feature>
<reference evidence="5" key="1">
    <citation type="submission" date="2016-10" db="EMBL/GenBank/DDBJ databases">
        <authorList>
            <person name="Varghese N."/>
            <person name="Submissions S."/>
        </authorList>
    </citation>
    <scope>NUCLEOTIDE SEQUENCE [LARGE SCALE GENOMIC DNA]</scope>
    <source>
        <strain evidence="5">LMG 24016</strain>
    </source>
</reference>
<dbReference type="STRING" id="425504.SAMN05216206_0782"/>
<dbReference type="PANTHER" id="PTHR33741:SF5">
    <property type="entry name" value="TRANSMEMBRANE PROTEIN DDB_G0269096-RELATED"/>
    <property type="match status" value="1"/>
</dbReference>
<dbReference type="Pfam" id="PF04982">
    <property type="entry name" value="TM_HPP"/>
    <property type="match status" value="1"/>
</dbReference>
<feature type="transmembrane region" description="Helical" evidence="2">
    <location>
        <begin position="140"/>
        <end position="163"/>
    </location>
</feature>
<dbReference type="SMART" id="SM00116">
    <property type="entry name" value="CBS"/>
    <property type="match status" value="2"/>
</dbReference>
<keyword evidence="1" id="KW-0129">CBS domain</keyword>
<sequence length="368" mass="39096">MHSINRWLKGFWPAPMTVSLSERVLSCVGAVLGLLFSGWLCREALGSASPWLIAPMGASAVLLFAVPASPLAQPWSIVGGNLISALVGVSCAAWLGHGAPVAALAGGLAIAAMFALRCLHPPGGAVALTAVLAGPEVVQLGYHFALYPVGLNSLGLLLIALLFNNALRRQYPHQPFAHGNVHKTRDPIPRERLGFTPDDLDAVLEARGELLDISREDLEDILLQTEARAYQRRFGEVRCADIMSRDVQTLAPATGLGAARASLHEHRLTAMPVVNVQGELLGMLGLHELLQAPTDAEDVGACMRREVPTCRVDWPVTDLLQMLTDADVHQVPVIDEARRVVGIVSQSDLLAAIFRIALQGSGAAAAGS</sequence>
<dbReference type="Pfam" id="PF00571">
    <property type="entry name" value="CBS"/>
    <property type="match status" value="2"/>
</dbReference>
<dbReference type="Gene3D" id="3.10.580.10">
    <property type="entry name" value="CBS-domain"/>
    <property type="match status" value="2"/>
</dbReference>
<evidence type="ECO:0000259" key="3">
    <source>
        <dbReference type="PROSITE" id="PS51371"/>
    </source>
</evidence>
<dbReference type="SUPFAM" id="SSF54631">
    <property type="entry name" value="CBS-domain pair"/>
    <property type="match status" value="1"/>
</dbReference>
<dbReference type="PANTHER" id="PTHR33741">
    <property type="entry name" value="TRANSMEMBRANE PROTEIN DDB_G0269096-RELATED"/>
    <property type="match status" value="1"/>
</dbReference>
<evidence type="ECO:0000313" key="4">
    <source>
        <dbReference type="EMBL" id="SFH92766.1"/>
    </source>
</evidence>
<proteinExistence type="predicted"/>
<feature type="transmembrane region" description="Helical" evidence="2">
    <location>
        <begin position="20"/>
        <end position="39"/>
    </location>
</feature>
<evidence type="ECO:0000256" key="1">
    <source>
        <dbReference type="PROSITE-ProRule" id="PRU00703"/>
    </source>
</evidence>
<dbReference type="InterPro" id="IPR058581">
    <property type="entry name" value="TM_HPP"/>
</dbReference>
<protein>
    <submittedName>
        <fullName evidence="4">CBS domain-containing membrane protein</fullName>
    </submittedName>
</protein>
<dbReference type="InterPro" id="IPR007065">
    <property type="entry name" value="HPP"/>
</dbReference>
<dbReference type="EMBL" id="FOQL01000001">
    <property type="protein sequence ID" value="SFH92766.1"/>
    <property type="molecule type" value="Genomic_DNA"/>
</dbReference>
<keyword evidence="5" id="KW-1185">Reference proteome</keyword>